<proteinExistence type="predicted"/>
<keyword evidence="1" id="KW-0472">Membrane</keyword>
<feature type="transmembrane region" description="Helical" evidence="1">
    <location>
        <begin position="235"/>
        <end position="255"/>
    </location>
</feature>
<keyword evidence="1" id="KW-1133">Transmembrane helix</keyword>
<sequence length="257" mass="27774">MRIEFVSSARGDFHWSRPVLTIGRAEDNDLVVSEAQVAARHVRIHRDRRGLVLEVAPETGRVYVNARPVREWALLRSGDSLSMGDCRMLIRDDADIDNRELAAPTDARCTVALRPVAGPLSGRTVAVGERLELGATHGALPLELPGNDAALLSLFWEDDQLILDATRVPPRHAVRINGVTVARAALQPGDQIGIANHRFVLDAPGWAAEPVVTVVEEIPDATAESEESAGSRNDVWWLILTAALLAAGIAAVLFMPG</sequence>
<protein>
    <submittedName>
        <fullName evidence="3">FHA domain-containing protein</fullName>
    </submittedName>
</protein>
<dbReference type="SUPFAM" id="SSF49879">
    <property type="entry name" value="SMAD/FHA domain"/>
    <property type="match status" value="1"/>
</dbReference>
<comment type="caution">
    <text evidence="3">The sequence shown here is derived from an EMBL/GenBank/DDBJ whole genome shotgun (WGS) entry which is preliminary data.</text>
</comment>
<evidence type="ECO:0000313" key="3">
    <source>
        <dbReference type="EMBL" id="NII06232.1"/>
    </source>
</evidence>
<dbReference type="RefSeq" id="WP_166947230.1">
    <property type="nucleotide sequence ID" value="NZ_JAARLZ010000003.1"/>
</dbReference>
<dbReference type="AlphaFoldDB" id="A0A7X5ZHW7"/>
<reference evidence="3 4" key="1">
    <citation type="submission" date="2020-03" db="EMBL/GenBank/DDBJ databases">
        <authorList>
            <person name="Lai Q."/>
        </authorList>
    </citation>
    <scope>NUCLEOTIDE SEQUENCE [LARGE SCALE GENOMIC DNA]</scope>
    <source>
        <strain evidence="3 4">CCUG 25036</strain>
    </source>
</reference>
<accession>A0A7X5ZHW7</accession>
<dbReference type="InterPro" id="IPR000253">
    <property type="entry name" value="FHA_dom"/>
</dbReference>
<keyword evidence="4" id="KW-1185">Reference proteome</keyword>
<dbReference type="InterPro" id="IPR008984">
    <property type="entry name" value="SMAD_FHA_dom_sf"/>
</dbReference>
<feature type="domain" description="FHA" evidence="2">
    <location>
        <begin position="20"/>
        <end position="69"/>
    </location>
</feature>
<dbReference type="Proteomes" id="UP000490980">
    <property type="component" value="Unassembled WGS sequence"/>
</dbReference>
<evidence type="ECO:0000259" key="2">
    <source>
        <dbReference type="PROSITE" id="PS50006"/>
    </source>
</evidence>
<dbReference type="EMBL" id="JAARLZ010000003">
    <property type="protein sequence ID" value="NII06232.1"/>
    <property type="molecule type" value="Genomic_DNA"/>
</dbReference>
<evidence type="ECO:0000256" key="1">
    <source>
        <dbReference type="SAM" id="Phobius"/>
    </source>
</evidence>
<dbReference type="Pfam" id="PF00498">
    <property type="entry name" value="FHA"/>
    <property type="match status" value="1"/>
</dbReference>
<gene>
    <name evidence="3" type="ORF">HBF25_07530</name>
</gene>
<dbReference type="Gene3D" id="2.60.200.20">
    <property type="match status" value="1"/>
</dbReference>
<dbReference type="PROSITE" id="PS50006">
    <property type="entry name" value="FHA_DOMAIN"/>
    <property type="match status" value="1"/>
</dbReference>
<keyword evidence="1" id="KW-0812">Transmembrane</keyword>
<dbReference type="CDD" id="cd00060">
    <property type="entry name" value="FHA"/>
    <property type="match status" value="1"/>
</dbReference>
<name>A0A7X5ZHW7_9GAMM</name>
<evidence type="ECO:0000313" key="4">
    <source>
        <dbReference type="Proteomes" id="UP000490980"/>
    </source>
</evidence>
<organism evidence="3 4">
    <name type="scientific">Luteibacter anthropi</name>
    <dbReference type="NCBI Taxonomy" id="564369"/>
    <lineage>
        <taxon>Bacteria</taxon>
        <taxon>Pseudomonadati</taxon>
        <taxon>Pseudomonadota</taxon>
        <taxon>Gammaproteobacteria</taxon>
        <taxon>Lysobacterales</taxon>
        <taxon>Rhodanobacteraceae</taxon>
        <taxon>Luteibacter</taxon>
    </lineage>
</organism>